<organism evidence="1 2">
    <name type="scientific">Coccidioides posadasii RMSCC 3488</name>
    <dbReference type="NCBI Taxonomy" id="454284"/>
    <lineage>
        <taxon>Eukaryota</taxon>
        <taxon>Fungi</taxon>
        <taxon>Dikarya</taxon>
        <taxon>Ascomycota</taxon>
        <taxon>Pezizomycotina</taxon>
        <taxon>Eurotiomycetes</taxon>
        <taxon>Eurotiomycetidae</taxon>
        <taxon>Onygenales</taxon>
        <taxon>Onygenaceae</taxon>
        <taxon>Coccidioides</taxon>
    </lineage>
</organism>
<dbReference type="Proteomes" id="UP000054567">
    <property type="component" value="Unassembled WGS sequence"/>
</dbReference>
<reference evidence="2" key="2">
    <citation type="journal article" date="2009" name="Genome Res.">
        <title>Comparative genomic analyses of the human fungal pathogens Coccidioides and their relatives.</title>
        <authorList>
            <person name="Sharpton T.J."/>
            <person name="Stajich J.E."/>
            <person name="Rounsley S.D."/>
            <person name="Gardner M.J."/>
            <person name="Wortman J.R."/>
            <person name="Jordar V.S."/>
            <person name="Maiti R."/>
            <person name="Kodira C.D."/>
            <person name="Neafsey D.E."/>
            <person name="Zeng Q."/>
            <person name="Hung C.-Y."/>
            <person name="McMahan C."/>
            <person name="Muszewska A."/>
            <person name="Grynberg M."/>
            <person name="Mandel M.A."/>
            <person name="Kellner E.M."/>
            <person name="Barker B.M."/>
            <person name="Galgiani J.N."/>
            <person name="Orbach M.J."/>
            <person name="Kirkland T.N."/>
            <person name="Cole G.T."/>
            <person name="Henn M.R."/>
            <person name="Birren B.W."/>
            <person name="Taylor J.W."/>
        </authorList>
    </citation>
    <scope>NUCLEOTIDE SEQUENCE [LARGE SCALE GENOMIC DNA]</scope>
    <source>
        <strain evidence="2">RMSCC 3488</strain>
    </source>
</reference>
<name>A0A0J6F6C2_COCPO</name>
<protein>
    <submittedName>
        <fullName evidence="1">Uncharacterized protein</fullName>
    </submittedName>
</protein>
<dbReference type="AlphaFoldDB" id="A0A0J6F6C2"/>
<reference evidence="2" key="3">
    <citation type="journal article" date="2010" name="Genome Res.">
        <title>Population genomic sequencing of Coccidioides fungi reveals recent hybridization and transposon control.</title>
        <authorList>
            <person name="Neafsey D.E."/>
            <person name="Barker B.M."/>
            <person name="Sharpton T.J."/>
            <person name="Stajich J.E."/>
            <person name="Park D.J."/>
            <person name="Whiston E."/>
            <person name="Hung C.-Y."/>
            <person name="McMahan C."/>
            <person name="White J."/>
            <person name="Sykes S."/>
            <person name="Heiman D."/>
            <person name="Young S."/>
            <person name="Zeng Q."/>
            <person name="Abouelleil A."/>
            <person name="Aftuck L."/>
            <person name="Bessette D."/>
            <person name="Brown A."/>
            <person name="FitzGerald M."/>
            <person name="Lui A."/>
            <person name="Macdonald J.P."/>
            <person name="Priest M."/>
            <person name="Orbach M.J."/>
            <person name="Galgiani J.N."/>
            <person name="Kirkland T.N."/>
            <person name="Cole G.T."/>
            <person name="Birren B.W."/>
            <person name="Henn M.R."/>
            <person name="Taylor J.W."/>
            <person name="Rounsley S.D."/>
        </authorList>
    </citation>
    <scope>NUCLEOTIDE SEQUENCE [LARGE SCALE GENOMIC DNA]</scope>
    <source>
        <strain evidence="2">RMSCC 3488</strain>
    </source>
</reference>
<accession>A0A0J6F6C2</accession>
<dbReference type="EMBL" id="DS268111">
    <property type="protein sequence ID" value="KMM68486.1"/>
    <property type="molecule type" value="Genomic_DNA"/>
</dbReference>
<dbReference type="VEuPathDB" id="FungiDB:CPAG_04813"/>
<evidence type="ECO:0000313" key="1">
    <source>
        <dbReference type="EMBL" id="KMM68486.1"/>
    </source>
</evidence>
<evidence type="ECO:0000313" key="2">
    <source>
        <dbReference type="Proteomes" id="UP000054567"/>
    </source>
</evidence>
<proteinExistence type="predicted"/>
<gene>
    <name evidence="1" type="ORF">CPAG_04813</name>
</gene>
<reference evidence="1 2" key="1">
    <citation type="submission" date="2007-06" db="EMBL/GenBank/DDBJ databases">
        <title>The Genome Sequence of Coccidioides posadasii RMSCC_3488.</title>
        <authorList>
            <consortium name="Coccidioides Genome Resources Consortium"/>
            <consortium name="The Broad Institute Genome Sequencing Platform"/>
            <person name="Henn M.R."/>
            <person name="Sykes S."/>
            <person name="Young S."/>
            <person name="Jaffe D."/>
            <person name="Berlin A."/>
            <person name="Alvarez P."/>
            <person name="Butler J."/>
            <person name="Gnerre S."/>
            <person name="Grabherr M."/>
            <person name="Mauceli E."/>
            <person name="Brockman W."/>
            <person name="Kodira C."/>
            <person name="Alvarado L."/>
            <person name="Zeng Q."/>
            <person name="Crawford M."/>
            <person name="Antoine C."/>
            <person name="Devon K."/>
            <person name="Galgiani J."/>
            <person name="Orsborn K."/>
            <person name="Lewis M.L."/>
            <person name="Nusbaum C."/>
            <person name="Galagan J."/>
            <person name="Birren B."/>
        </authorList>
    </citation>
    <scope>NUCLEOTIDE SEQUENCE [LARGE SCALE GENOMIC DNA]</scope>
    <source>
        <strain evidence="1 2">RMSCC 3488</strain>
    </source>
</reference>
<sequence length="48" mass="5243">MSFCCGEGHLAKGAMIGSANYYTYLVFDDNAKGLFGYPGLIFVMCRLP</sequence>